<proteinExistence type="predicted"/>
<feature type="region of interest" description="Disordered" evidence="1">
    <location>
        <begin position="607"/>
        <end position="882"/>
    </location>
</feature>
<dbReference type="Proteomes" id="UP000001072">
    <property type="component" value="Unassembled WGS sequence"/>
</dbReference>
<feature type="compositionally biased region" description="Low complexity" evidence="1">
    <location>
        <begin position="830"/>
        <end position="859"/>
    </location>
</feature>
<feature type="domain" description="DH" evidence="3">
    <location>
        <begin position="17"/>
        <end position="225"/>
    </location>
</feature>
<dbReference type="GO" id="GO:0005085">
    <property type="term" value="F:guanyl-nucleotide exchange factor activity"/>
    <property type="evidence" value="ECO:0007669"/>
    <property type="project" value="InterPro"/>
</dbReference>
<feature type="compositionally biased region" description="Acidic residues" evidence="1">
    <location>
        <begin position="864"/>
        <end position="874"/>
    </location>
</feature>
<feature type="compositionally biased region" description="Polar residues" evidence="1">
    <location>
        <begin position="664"/>
        <end position="675"/>
    </location>
</feature>
<dbReference type="InterPro" id="IPR035899">
    <property type="entry name" value="DBL_dom_sf"/>
</dbReference>
<dbReference type="eggNOG" id="ENOG502QRIS">
    <property type="taxonomic scope" value="Eukaryota"/>
</dbReference>
<feature type="domain" description="PH" evidence="2">
    <location>
        <begin position="448"/>
        <end position="480"/>
    </location>
</feature>
<feature type="compositionally biased region" description="Polar residues" evidence="1">
    <location>
        <begin position="251"/>
        <end position="260"/>
    </location>
</feature>
<evidence type="ECO:0000313" key="5">
    <source>
        <dbReference type="Proteomes" id="UP000001072"/>
    </source>
</evidence>
<dbReference type="PROSITE" id="PS50003">
    <property type="entry name" value="PH_DOMAIN"/>
    <property type="match status" value="1"/>
</dbReference>
<evidence type="ECO:0000259" key="3">
    <source>
        <dbReference type="PROSITE" id="PS50010"/>
    </source>
</evidence>
<dbReference type="HOGENOM" id="CLU_005338_0_0_1"/>
<feature type="compositionally biased region" description="Basic and acidic residues" evidence="1">
    <location>
        <begin position="804"/>
        <end position="820"/>
    </location>
</feature>
<gene>
    <name evidence="4" type="ORF">MELLADRAFT_115506</name>
</gene>
<feature type="compositionally biased region" description="Low complexity" evidence="1">
    <location>
        <begin position="297"/>
        <end position="312"/>
    </location>
</feature>
<dbReference type="GeneID" id="18925619"/>
<accession>F4RA31</accession>
<dbReference type="InterPro" id="IPR001849">
    <property type="entry name" value="PH_domain"/>
</dbReference>
<feature type="compositionally biased region" description="Pro residues" evidence="1">
    <location>
        <begin position="769"/>
        <end position="782"/>
    </location>
</feature>
<evidence type="ECO:0000313" key="4">
    <source>
        <dbReference type="EMBL" id="EGG10635.1"/>
    </source>
</evidence>
<dbReference type="EMBL" id="GL883094">
    <property type="protein sequence ID" value="EGG10635.1"/>
    <property type="molecule type" value="Genomic_DNA"/>
</dbReference>
<feature type="compositionally biased region" description="Low complexity" evidence="1">
    <location>
        <begin position="518"/>
        <end position="527"/>
    </location>
</feature>
<dbReference type="PROSITE" id="PS50010">
    <property type="entry name" value="DH_2"/>
    <property type="match status" value="1"/>
</dbReference>
<sequence length="996" mass="109120">MIQSHSRPIINPGSSNLPPNMLFDLLESERAYVADLFVIIKRIAAAYTPQNLPPPHHDHHFRLCESILRFNKGLLNSLLALGPNPDNRDPIQVAHLLAGWAQDLEPIYGRYCSPHGWAGAGGWTRDRTSMSNPQLCEILLSIPWPNSLAPPPADIFPGVPYHIDDIRTTDNRGLHHATLTTFFALPFARLVYYRRFYEKALNSYQPGSPEHRLLYDASARLSNLLDAGCRQWKVNPIPPEFQVSPIKTPPTHLSPSNSRGSAPDTRKAHVRVSTETTDSLGDGVPSSFVSARDDLSDGSNPSTSMSSPNGSSEEQAALGRRMIEIKPGIYVQQAILDLERTLDTSRCLDIFTMAPKPCQLHMAPANLSFSRSIRLAGDASFFFCPKSDPTVQMTTTYGRLVLLTDLLIFCESMTGSKAPGGADMWLMYPPLAGKHLRISHAEQDERQFQVTIMRKETIFVTVSSRAERDRWMQVLKEAIDHGGSRPGSETSKKASPPKLKANTQNLHQKHSAPPSPAPSISAHHSNSQPVPRGAPRLTPASSQRHTPIEDLSRQPSPDNRSPASPAFIISPSPTVGPSSDYVGRGLSALPDVQSNDRQHLPARQVSLPEQARHGPRPFPVPQSPPSASSLDQRTVPMGLPMHPTSNRPPRLGSTEKMQGGDFPQRQSPSGENIPSSPVPMNVGMASSHARGWQLTDEPRLEPPGSPRHDTESERRPSNRSLPGLSTKPSPPASVHEARSASPRALRKAPSAHSLGHHYPSGGDPRYPSNHPPLPGPPRPSGPPIRLDTTREGILLSPHAFTGMDIRRPSSTEPYSRDRQYRSPSSMTNNRSQSPSSASILPSQRSSQLSNPSSAQWSSPNFPAQDDDFDDDDDDEKARAVPTQSVLAATMRTKVFLKQAHGQWKALGTAKLMVYVQTPGNSKQLVVEKEEKGGKTMISTMVLTDGVERVGRTGVAVDLSDNGRRTGIVYMLQLKSEKSAIGLFEQLLEGSDRRPVR</sequence>
<reference evidence="5" key="1">
    <citation type="journal article" date="2011" name="Proc. Natl. Acad. Sci. U.S.A.">
        <title>Obligate biotrophy features unraveled by the genomic analysis of rust fungi.</title>
        <authorList>
            <person name="Duplessis S."/>
            <person name="Cuomo C.A."/>
            <person name="Lin Y.-C."/>
            <person name="Aerts A."/>
            <person name="Tisserant E."/>
            <person name="Veneault-Fourrey C."/>
            <person name="Joly D.L."/>
            <person name="Hacquard S."/>
            <person name="Amselem J."/>
            <person name="Cantarel B.L."/>
            <person name="Chiu R."/>
            <person name="Coutinho P.M."/>
            <person name="Feau N."/>
            <person name="Field M."/>
            <person name="Frey P."/>
            <person name="Gelhaye E."/>
            <person name="Goldberg J."/>
            <person name="Grabherr M.G."/>
            <person name="Kodira C.D."/>
            <person name="Kohler A."/>
            <person name="Kuees U."/>
            <person name="Lindquist E.A."/>
            <person name="Lucas S.M."/>
            <person name="Mago R."/>
            <person name="Mauceli E."/>
            <person name="Morin E."/>
            <person name="Murat C."/>
            <person name="Pangilinan J.L."/>
            <person name="Park R."/>
            <person name="Pearson M."/>
            <person name="Quesneville H."/>
            <person name="Rouhier N."/>
            <person name="Sakthikumar S."/>
            <person name="Salamov A.A."/>
            <person name="Schmutz J."/>
            <person name="Selles B."/>
            <person name="Shapiro H."/>
            <person name="Tanguay P."/>
            <person name="Tuskan G.A."/>
            <person name="Henrissat B."/>
            <person name="Van de Peer Y."/>
            <person name="Rouze P."/>
            <person name="Ellis J.G."/>
            <person name="Dodds P.N."/>
            <person name="Schein J.E."/>
            <person name="Zhong S."/>
            <person name="Hamelin R.C."/>
            <person name="Grigoriev I.V."/>
            <person name="Szabo L.J."/>
            <person name="Martin F."/>
        </authorList>
    </citation>
    <scope>NUCLEOTIDE SEQUENCE [LARGE SCALE GENOMIC DNA]</scope>
    <source>
        <strain evidence="5">98AG31 / pathotype 3-4-7</strain>
    </source>
</reference>
<feature type="region of interest" description="Disordered" evidence="1">
    <location>
        <begin position="478"/>
        <end position="595"/>
    </location>
</feature>
<dbReference type="SUPFAM" id="SSF50729">
    <property type="entry name" value="PH domain-like"/>
    <property type="match status" value="1"/>
</dbReference>
<keyword evidence="5" id="KW-1185">Reference proteome</keyword>
<dbReference type="Gene3D" id="1.20.900.10">
    <property type="entry name" value="Dbl homology (DH) domain"/>
    <property type="match status" value="1"/>
</dbReference>
<dbReference type="AlphaFoldDB" id="F4RA31"/>
<dbReference type="SUPFAM" id="SSF48065">
    <property type="entry name" value="DBL homology domain (DH-domain)"/>
    <property type="match status" value="1"/>
</dbReference>
<feature type="compositionally biased region" description="Low complexity" evidence="1">
    <location>
        <begin position="561"/>
        <end position="573"/>
    </location>
</feature>
<evidence type="ECO:0000256" key="1">
    <source>
        <dbReference type="SAM" id="MobiDB-lite"/>
    </source>
</evidence>
<organism evidence="5">
    <name type="scientific">Melampsora larici-populina (strain 98AG31 / pathotype 3-4-7)</name>
    <name type="common">Poplar leaf rust fungus</name>
    <dbReference type="NCBI Taxonomy" id="747676"/>
    <lineage>
        <taxon>Eukaryota</taxon>
        <taxon>Fungi</taxon>
        <taxon>Dikarya</taxon>
        <taxon>Basidiomycota</taxon>
        <taxon>Pucciniomycotina</taxon>
        <taxon>Pucciniomycetes</taxon>
        <taxon>Pucciniales</taxon>
        <taxon>Melampsoraceae</taxon>
        <taxon>Melampsora</taxon>
    </lineage>
</organism>
<dbReference type="InterPro" id="IPR011993">
    <property type="entry name" value="PH-like_dom_sf"/>
</dbReference>
<dbReference type="KEGG" id="mlr:MELLADRAFT_115506"/>
<dbReference type="InterPro" id="IPR000219">
    <property type="entry name" value="DH_dom"/>
</dbReference>
<dbReference type="Gene3D" id="2.30.29.30">
    <property type="entry name" value="Pleckstrin-homology domain (PH domain)/Phosphotyrosine-binding domain (PTB)"/>
    <property type="match status" value="1"/>
</dbReference>
<evidence type="ECO:0000259" key="2">
    <source>
        <dbReference type="PROSITE" id="PS50003"/>
    </source>
</evidence>
<evidence type="ECO:0008006" key="6">
    <source>
        <dbReference type="Google" id="ProtNLM"/>
    </source>
</evidence>
<feature type="region of interest" description="Disordered" evidence="1">
    <location>
        <begin position="240"/>
        <end position="315"/>
    </location>
</feature>
<protein>
    <recommendedName>
        <fullName evidence="6">DH domain-containing protein</fullName>
    </recommendedName>
</protein>
<dbReference type="OrthoDB" id="6244550at2759"/>
<feature type="compositionally biased region" description="Basic and acidic residues" evidence="1">
    <location>
        <begin position="696"/>
        <end position="716"/>
    </location>
</feature>
<dbReference type="InParanoid" id="F4RA31"/>
<dbReference type="VEuPathDB" id="FungiDB:MELLADRAFT_115506"/>
<name>F4RA31_MELLP</name>
<dbReference type="STRING" id="747676.F4RA31"/>
<dbReference type="Pfam" id="PF00621">
    <property type="entry name" value="RhoGEF"/>
    <property type="match status" value="1"/>
</dbReference>
<dbReference type="RefSeq" id="XP_007406104.1">
    <property type="nucleotide sequence ID" value="XM_007406042.1"/>
</dbReference>